<evidence type="ECO:0000256" key="1">
    <source>
        <dbReference type="SAM" id="MobiDB-lite"/>
    </source>
</evidence>
<reference evidence="2 3" key="1">
    <citation type="submission" date="2018-04" db="EMBL/GenBank/DDBJ databases">
        <title>The genome of golden apple snail Pomacea canaliculata provides insight into stress tolerance and invasive adaptation.</title>
        <authorList>
            <person name="Liu C."/>
            <person name="Liu B."/>
            <person name="Ren Y."/>
            <person name="Zhang Y."/>
            <person name="Wang H."/>
            <person name="Li S."/>
            <person name="Jiang F."/>
            <person name="Yin L."/>
            <person name="Zhang G."/>
            <person name="Qian W."/>
            <person name="Fan W."/>
        </authorList>
    </citation>
    <scope>NUCLEOTIDE SEQUENCE [LARGE SCALE GENOMIC DNA]</scope>
    <source>
        <strain evidence="2">SZHN2017</strain>
        <tissue evidence="2">Muscle</tissue>
    </source>
</reference>
<dbReference type="AlphaFoldDB" id="A0A2T7NDG5"/>
<organism evidence="2 3">
    <name type="scientific">Pomacea canaliculata</name>
    <name type="common">Golden apple snail</name>
    <dbReference type="NCBI Taxonomy" id="400727"/>
    <lineage>
        <taxon>Eukaryota</taxon>
        <taxon>Metazoa</taxon>
        <taxon>Spiralia</taxon>
        <taxon>Lophotrochozoa</taxon>
        <taxon>Mollusca</taxon>
        <taxon>Gastropoda</taxon>
        <taxon>Caenogastropoda</taxon>
        <taxon>Architaenioglossa</taxon>
        <taxon>Ampullarioidea</taxon>
        <taxon>Ampullariidae</taxon>
        <taxon>Pomacea</taxon>
    </lineage>
</organism>
<protein>
    <submittedName>
        <fullName evidence="2">Uncharacterized protein</fullName>
    </submittedName>
</protein>
<evidence type="ECO:0000313" key="3">
    <source>
        <dbReference type="Proteomes" id="UP000245119"/>
    </source>
</evidence>
<evidence type="ECO:0000313" key="2">
    <source>
        <dbReference type="EMBL" id="PVD19220.1"/>
    </source>
</evidence>
<name>A0A2T7NDG5_POMCA</name>
<proteinExistence type="predicted"/>
<dbReference type="EMBL" id="PZQS01000013">
    <property type="protein sequence ID" value="PVD19220.1"/>
    <property type="molecule type" value="Genomic_DNA"/>
</dbReference>
<comment type="caution">
    <text evidence="2">The sequence shown here is derived from an EMBL/GenBank/DDBJ whole genome shotgun (WGS) entry which is preliminary data.</text>
</comment>
<feature type="region of interest" description="Disordered" evidence="1">
    <location>
        <begin position="144"/>
        <end position="169"/>
    </location>
</feature>
<gene>
    <name evidence="2" type="ORF">C0Q70_19705</name>
</gene>
<sequence length="169" mass="18501">MMVVALRESDPSDTLSGAMIVSAGSSPCFWPTNSLVLSPSCGRKPLALKLWLSSDLWQGNCLPLGSTVVYQAAAVRDRLTECLQQETGDGAWLLGINCVCQVQTFRRNLREELGRRNNGARWADNWDTLRAALWSDESSFPESLITGRRPTTMAKHQQSGGRPGADYAA</sequence>
<accession>A0A2T7NDG5</accession>
<dbReference type="Proteomes" id="UP000245119">
    <property type="component" value="Linkage Group LG13"/>
</dbReference>
<keyword evidence="3" id="KW-1185">Reference proteome</keyword>